<proteinExistence type="predicted"/>
<accession>A0A1M6BLU5</accession>
<evidence type="ECO:0000313" key="1">
    <source>
        <dbReference type="EMBL" id="SHI49699.1"/>
    </source>
</evidence>
<reference evidence="1 2" key="1">
    <citation type="submission" date="2016-11" db="EMBL/GenBank/DDBJ databases">
        <authorList>
            <person name="Jaros S."/>
            <person name="Januszkiewicz K."/>
            <person name="Wedrychowicz H."/>
        </authorList>
    </citation>
    <scope>NUCLEOTIDE SEQUENCE [LARGE SCALE GENOMIC DNA]</scope>
    <source>
        <strain evidence="1 2">CGMCC 1.12213</strain>
    </source>
</reference>
<protein>
    <submittedName>
        <fullName evidence="1">Uncharacterized protein</fullName>
    </submittedName>
</protein>
<dbReference type="AlphaFoldDB" id="A0A1M6BLU5"/>
<dbReference type="Proteomes" id="UP000184396">
    <property type="component" value="Unassembled WGS sequence"/>
</dbReference>
<keyword evidence="2" id="KW-1185">Reference proteome</keyword>
<sequence>MLIQDNFVSYIFTWFLINYNLQELIANQPKRQAN</sequence>
<organism evidence="1 2">
    <name type="scientific">Algibacter luteus</name>
    <dbReference type="NCBI Taxonomy" id="1178825"/>
    <lineage>
        <taxon>Bacteria</taxon>
        <taxon>Pseudomonadati</taxon>
        <taxon>Bacteroidota</taxon>
        <taxon>Flavobacteriia</taxon>
        <taxon>Flavobacteriales</taxon>
        <taxon>Flavobacteriaceae</taxon>
        <taxon>Algibacter</taxon>
    </lineage>
</organism>
<dbReference type="EMBL" id="FQYK01000002">
    <property type="protein sequence ID" value="SHI49699.1"/>
    <property type="molecule type" value="Genomic_DNA"/>
</dbReference>
<name>A0A1M6BLU5_9FLAO</name>
<gene>
    <name evidence="1" type="ORF">SAMN05216261_0800</name>
</gene>
<evidence type="ECO:0000313" key="2">
    <source>
        <dbReference type="Proteomes" id="UP000184396"/>
    </source>
</evidence>